<dbReference type="SUPFAM" id="SSF52172">
    <property type="entry name" value="CheY-like"/>
    <property type="match status" value="1"/>
</dbReference>
<evidence type="ECO:0000256" key="1">
    <source>
        <dbReference type="PROSITE-ProRule" id="PRU00169"/>
    </source>
</evidence>
<dbReference type="EMBL" id="CP025791">
    <property type="protein sequence ID" value="AUP79136.1"/>
    <property type="molecule type" value="Genomic_DNA"/>
</dbReference>
<dbReference type="InterPro" id="IPR011006">
    <property type="entry name" value="CheY-like_superfamily"/>
</dbReference>
<name>A0A2K9PQ18_9FLAO</name>
<dbReference type="GO" id="GO:0000160">
    <property type="term" value="P:phosphorelay signal transduction system"/>
    <property type="evidence" value="ECO:0007669"/>
    <property type="project" value="InterPro"/>
</dbReference>
<sequence length="222" mass="25242">MFKKILLVEDIDTISDGIASKIKQGVGITNITIAQYCDNAYIKFVKAEIDQEPFDLLITDLSFKKDYRESSISSGEQLIKKLRDKNYNIPIVVYSIEERPSVIKKLMERYGVSAYVFKGRNSAKSMIDALKCVKESKRFISEELTATLRKKEIFTLKEFDAILLHQLSKGSTQEEISIILKEKSISPNSLSSIEKRLNRLKEELKAKTTIQLIANAKDLGLI</sequence>
<evidence type="ECO:0000313" key="4">
    <source>
        <dbReference type="Proteomes" id="UP000235826"/>
    </source>
</evidence>
<dbReference type="RefSeq" id="WP_102755791.1">
    <property type="nucleotide sequence ID" value="NZ_CP025791.1"/>
</dbReference>
<protein>
    <submittedName>
        <fullName evidence="3">Response regulator</fullName>
    </submittedName>
</protein>
<gene>
    <name evidence="3" type="ORF">C1H87_10665</name>
</gene>
<dbReference type="Gene3D" id="3.40.50.2300">
    <property type="match status" value="1"/>
</dbReference>
<dbReference type="InterPro" id="IPR001789">
    <property type="entry name" value="Sig_transdc_resp-reg_receiver"/>
</dbReference>
<accession>A0A2K9PQ18</accession>
<evidence type="ECO:0000313" key="3">
    <source>
        <dbReference type="EMBL" id="AUP79136.1"/>
    </source>
</evidence>
<feature type="modified residue" description="4-aspartylphosphate" evidence="1">
    <location>
        <position position="60"/>
    </location>
</feature>
<dbReference type="PROSITE" id="PS50110">
    <property type="entry name" value="RESPONSE_REGULATORY"/>
    <property type="match status" value="1"/>
</dbReference>
<dbReference type="KEGG" id="fek:C1H87_10665"/>
<dbReference type="AlphaFoldDB" id="A0A2K9PQ18"/>
<organism evidence="3 4">
    <name type="scientific">Flavivirga eckloniae</name>
    <dbReference type="NCBI Taxonomy" id="1803846"/>
    <lineage>
        <taxon>Bacteria</taxon>
        <taxon>Pseudomonadati</taxon>
        <taxon>Bacteroidota</taxon>
        <taxon>Flavobacteriia</taxon>
        <taxon>Flavobacteriales</taxon>
        <taxon>Flavobacteriaceae</taxon>
        <taxon>Flavivirga</taxon>
    </lineage>
</organism>
<keyword evidence="4" id="KW-1185">Reference proteome</keyword>
<keyword evidence="1" id="KW-0597">Phosphoprotein</keyword>
<proteinExistence type="predicted"/>
<reference evidence="3 4" key="1">
    <citation type="submission" date="2018-01" db="EMBL/GenBank/DDBJ databases">
        <title>Complete genome sequence of Flavivirga eckloniae ECD14 isolated from seaweed Ecklonia cava.</title>
        <authorList>
            <person name="Lee J.H."/>
            <person name="Baik K.S."/>
            <person name="Seong C.N."/>
        </authorList>
    </citation>
    <scope>NUCLEOTIDE SEQUENCE [LARGE SCALE GENOMIC DNA]</scope>
    <source>
        <strain evidence="3 4">ECD14</strain>
    </source>
</reference>
<evidence type="ECO:0000259" key="2">
    <source>
        <dbReference type="PROSITE" id="PS50110"/>
    </source>
</evidence>
<feature type="domain" description="Response regulatory" evidence="2">
    <location>
        <begin position="4"/>
        <end position="133"/>
    </location>
</feature>
<dbReference type="Proteomes" id="UP000235826">
    <property type="component" value="Chromosome"/>
</dbReference>
<dbReference type="OrthoDB" id="659223at2"/>